<dbReference type="RefSeq" id="WP_354365693.1">
    <property type="nucleotide sequence ID" value="NZ_JBEPLO010000018.1"/>
</dbReference>
<accession>A0ABV2FJ09</accession>
<feature type="transmembrane region" description="Helical" evidence="1">
    <location>
        <begin position="95"/>
        <end position="118"/>
    </location>
</feature>
<keyword evidence="1" id="KW-1133">Transmembrane helix</keyword>
<name>A0ABV2FJ09_9STRE</name>
<sequence length="232" mass="25224">MAEAIGFVQATSSLVSIIGNLSGAVLLDFISFQALPLLNVLTFIFAFIGGLSIRRGMEVFERQLTVQESFSVSNYKNHMLASIKQLLAMTTVMKVLLTSIVDNVVINSTMSILVLLLIEQPVLSLTTGQTFSIYSTLFMLAMIAGNFLTSKILKNVGLKTFILWSQATAYVVLLGYVTNQVLLVCLSAIACAFINGLMSPRLQGSVWKQIHEGSMGAIRSAISMVDVVLRAF</sequence>
<feature type="transmembrane region" description="Helical" evidence="1">
    <location>
        <begin position="181"/>
        <end position="198"/>
    </location>
</feature>
<comment type="caution">
    <text evidence="2">The sequence shown here is derived from an EMBL/GenBank/DDBJ whole genome shotgun (WGS) entry which is preliminary data.</text>
</comment>
<feature type="transmembrane region" description="Helical" evidence="1">
    <location>
        <begin position="33"/>
        <end position="53"/>
    </location>
</feature>
<organism evidence="2 3">
    <name type="scientific">Streptococcus rupicaprae</name>
    <dbReference type="NCBI Taxonomy" id="759619"/>
    <lineage>
        <taxon>Bacteria</taxon>
        <taxon>Bacillati</taxon>
        <taxon>Bacillota</taxon>
        <taxon>Bacilli</taxon>
        <taxon>Lactobacillales</taxon>
        <taxon>Streptococcaceae</taxon>
        <taxon>Streptococcus</taxon>
    </lineage>
</organism>
<dbReference type="SUPFAM" id="SSF103473">
    <property type="entry name" value="MFS general substrate transporter"/>
    <property type="match status" value="1"/>
</dbReference>
<evidence type="ECO:0000256" key="1">
    <source>
        <dbReference type="SAM" id="Phobius"/>
    </source>
</evidence>
<evidence type="ECO:0000313" key="2">
    <source>
        <dbReference type="EMBL" id="MET3558554.1"/>
    </source>
</evidence>
<dbReference type="Proteomes" id="UP001549122">
    <property type="component" value="Unassembled WGS sequence"/>
</dbReference>
<proteinExistence type="predicted"/>
<keyword evidence="1" id="KW-0472">Membrane</keyword>
<dbReference type="EMBL" id="JBEPLO010000018">
    <property type="protein sequence ID" value="MET3558554.1"/>
    <property type="molecule type" value="Genomic_DNA"/>
</dbReference>
<reference evidence="2 3" key="1">
    <citation type="submission" date="2024-06" db="EMBL/GenBank/DDBJ databases">
        <title>Genomic Encyclopedia of Type Strains, Phase IV (KMG-IV): sequencing the most valuable type-strain genomes for metagenomic binning, comparative biology and taxonomic classification.</title>
        <authorList>
            <person name="Goeker M."/>
        </authorList>
    </citation>
    <scope>NUCLEOTIDE SEQUENCE [LARGE SCALE GENOMIC DNA]</scope>
    <source>
        <strain evidence="2 3">DSM 28303</strain>
    </source>
</reference>
<dbReference type="Gene3D" id="1.20.1250.20">
    <property type="entry name" value="MFS general substrate transporter like domains"/>
    <property type="match status" value="1"/>
</dbReference>
<protein>
    <submittedName>
        <fullName evidence="2">Uncharacterized protein</fullName>
    </submittedName>
</protein>
<keyword evidence="3" id="KW-1185">Reference proteome</keyword>
<feature type="transmembrane region" description="Helical" evidence="1">
    <location>
        <begin position="130"/>
        <end position="149"/>
    </location>
</feature>
<dbReference type="InterPro" id="IPR036259">
    <property type="entry name" value="MFS_trans_sf"/>
</dbReference>
<gene>
    <name evidence="2" type="ORF">ABID29_001680</name>
</gene>
<keyword evidence="1" id="KW-0812">Transmembrane</keyword>
<evidence type="ECO:0000313" key="3">
    <source>
        <dbReference type="Proteomes" id="UP001549122"/>
    </source>
</evidence>